<dbReference type="EMBL" id="CP020559">
    <property type="protein sequence ID" value="ARE89858.1"/>
    <property type="molecule type" value="Genomic_DNA"/>
</dbReference>
<gene>
    <name evidence="2" type="ORF">BJL90_05490</name>
    <name evidence="3" type="ORF">CLFO_43410</name>
</gene>
<dbReference type="InterPro" id="IPR027981">
    <property type="entry name" value="DUF4446"/>
</dbReference>
<keyword evidence="1" id="KW-0812">Transmembrane</keyword>
<reference evidence="2 4" key="1">
    <citation type="submission" date="2016-10" db="EMBL/GenBank/DDBJ databases">
        <title>Complete Genome Sequence of Acetogen Clostridium formicoaceticum ATCC 27076.</title>
        <authorList>
            <person name="Bao T."/>
            <person name="Cheng C."/>
            <person name="Zhao J."/>
            <person name="Yang S.-T."/>
            <person name="Wang J."/>
            <person name="Wang M."/>
        </authorList>
    </citation>
    <scope>NUCLEOTIDE SEQUENCE [LARGE SCALE GENOMIC DNA]</scope>
    <source>
        <strain evidence="2 4">ATCC 27076</strain>
    </source>
</reference>
<name>A0AAC9RSA4_9CLOT</name>
<dbReference type="Proteomes" id="UP000192478">
    <property type="component" value="Chromosome"/>
</dbReference>
<keyword evidence="1" id="KW-0472">Membrane</keyword>
<proteinExistence type="predicted"/>
<keyword evidence="1" id="KW-1133">Transmembrane helix</keyword>
<dbReference type="KEGG" id="cfm:BJL90_05490"/>
<feature type="transmembrane region" description="Helical" evidence="1">
    <location>
        <begin position="12"/>
        <end position="36"/>
    </location>
</feature>
<organism evidence="3 5">
    <name type="scientific">Clostridium formicaceticum</name>
    <dbReference type="NCBI Taxonomy" id="1497"/>
    <lineage>
        <taxon>Bacteria</taxon>
        <taxon>Bacillati</taxon>
        <taxon>Bacillota</taxon>
        <taxon>Clostridia</taxon>
        <taxon>Eubacteriales</taxon>
        <taxon>Clostridiaceae</taxon>
        <taxon>Clostridium</taxon>
    </lineage>
</organism>
<dbReference type="AlphaFoldDB" id="A0AAC9RSA4"/>
<reference evidence="3 5" key="2">
    <citation type="submission" date="2017-03" db="EMBL/GenBank/DDBJ databases">
        <title>Complete sequence of Clostridium formicaceticum DSM 92.</title>
        <authorList>
            <person name="Poehlein A."/>
            <person name="Karl M."/>
            <person name="Bengelsdorf F.R."/>
            <person name="Duerre P."/>
            <person name="Daniel R."/>
        </authorList>
    </citation>
    <scope>NUCLEOTIDE SEQUENCE [LARGE SCALE GENOMIC DNA]</scope>
    <source>
        <strain evidence="3 5">DSM 92</strain>
    </source>
</reference>
<evidence type="ECO:0000313" key="5">
    <source>
        <dbReference type="Proteomes" id="UP000192478"/>
    </source>
</evidence>
<evidence type="ECO:0008006" key="6">
    <source>
        <dbReference type="Google" id="ProtNLM"/>
    </source>
</evidence>
<evidence type="ECO:0000256" key="1">
    <source>
        <dbReference type="SAM" id="Phobius"/>
    </source>
</evidence>
<evidence type="ECO:0000313" key="4">
    <source>
        <dbReference type="Proteomes" id="UP000177894"/>
    </source>
</evidence>
<dbReference type="RefSeq" id="WP_070965090.1">
    <property type="nucleotide sequence ID" value="NZ_CP017603.1"/>
</dbReference>
<evidence type="ECO:0000313" key="3">
    <source>
        <dbReference type="EMBL" id="ARE89858.1"/>
    </source>
</evidence>
<evidence type="ECO:0000313" key="2">
    <source>
        <dbReference type="EMBL" id="AOY75402.1"/>
    </source>
</evidence>
<dbReference type="Pfam" id="PF14584">
    <property type="entry name" value="DUF4446"/>
    <property type="match status" value="1"/>
</dbReference>
<protein>
    <recommendedName>
        <fullName evidence="6">DUF4446 domain-containing protein</fullName>
    </recommendedName>
</protein>
<dbReference type="EMBL" id="CP017603">
    <property type="protein sequence ID" value="AOY75402.1"/>
    <property type="molecule type" value="Genomic_DNA"/>
</dbReference>
<dbReference type="Proteomes" id="UP000177894">
    <property type="component" value="Chromosome"/>
</dbReference>
<keyword evidence="4" id="KW-1185">Reference proteome</keyword>
<sequence>MQQILSMIDANSLTFIFTSLIMNLVLLILLIINYNLTDSLREKYKRLVKGSSGKNIESILMDHIERVEGIQEEFKQLYSKIDVLENRISFSIQKIGIVRYNAFEDVGSDLSYSIALLDDNNNGIILTGIHSRVETVSYAKPIKDGKSNYHLSVEELQALERAKSNDLDKINIKGGRSNKDID</sequence>
<accession>A0AAC9RSA4</accession>